<feature type="transmembrane region" description="Helical" evidence="2">
    <location>
        <begin position="102"/>
        <end position="120"/>
    </location>
</feature>
<accession>A0ABW3H6C0</accession>
<dbReference type="RefSeq" id="WP_264943598.1">
    <property type="nucleotide sequence ID" value="NZ_JAPDRA010000003.1"/>
</dbReference>
<evidence type="ECO:0000256" key="1">
    <source>
        <dbReference type="SAM" id="MobiDB-lite"/>
    </source>
</evidence>
<comment type="caution">
    <text evidence="3">The sequence shown here is derived from an EMBL/GenBank/DDBJ whole genome shotgun (WGS) entry which is preliminary data.</text>
</comment>
<protein>
    <submittedName>
        <fullName evidence="3">Uncharacterized protein</fullName>
    </submittedName>
</protein>
<evidence type="ECO:0000256" key="2">
    <source>
        <dbReference type="SAM" id="Phobius"/>
    </source>
</evidence>
<sequence>MRGAREDGLTRRAEAGLHNGMEDKMQDYCNKLSAAMGGWGLELVWWFLAAAIAIGVAGAVMALVEKLAALWAPDGGAGAHKAVPVNMLLDSIGKLIEALTKAPVWIAMFAAGLALLWVSADAVSTACTPPAKQDGQAPNKPGPKQGEPQKDQKQPEQQPAGNASAPVQ</sequence>
<feature type="region of interest" description="Disordered" evidence="1">
    <location>
        <begin position="127"/>
        <end position="168"/>
    </location>
</feature>
<keyword evidence="2" id="KW-0472">Membrane</keyword>
<evidence type="ECO:0000313" key="4">
    <source>
        <dbReference type="Proteomes" id="UP001596977"/>
    </source>
</evidence>
<evidence type="ECO:0000313" key="3">
    <source>
        <dbReference type="EMBL" id="MFD0946225.1"/>
    </source>
</evidence>
<keyword evidence="2" id="KW-0812">Transmembrane</keyword>
<name>A0ABW3H6C0_9SPHN</name>
<keyword evidence="2" id="KW-1133">Transmembrane helix</keyword>
<dbReference type="EMBL" id="JBHTJG010000003">
    <property type="protein sequence ID" value="MFD0946225.1"/>
    <property type="molecule type" value="Genomic_DNA"/>
</dbReference>
<organism evidence="3 4">
    <name type="scientific">Sphingomonas canadensis</name>
    <dbReference type="NCBI Taxonomy" id="1219257"/>
    <lineage>
        <taxon>Bacteria</taxon>
        <taxon>Pseudomonadati</taxon>
        <taxon>Pseudomonadota</taxon>
        <taxon>Alphaproteobacteria</taxon>
        <taxon>Sphingomonadales</taxon>
        <taxon>Sphingomonadaceae</taxon>
        <taxon>Sphingomonas</taxon>
    </lineage>
</organism>
<reference evidence="4" key="1">
    <citation type="journal article" date="2019" name="Int. J. Syst. Evol. Microbiol.">
        <title>The Global Catalogue of Microorganisms (GCM) 10K type strain sequencing project: providing services to taxonomists for standard genome sequencing and annotation.</title>
        <authorList>
            <consortium name="The Broad Institute Genomics Platform"/>
            <consortium name="The Broad Institute Genome Sequencing Center for Infectious Disease"/>
            <person name="Wu L."/>
            <person name="Ma J."/>
        </authorList>
    </citation>
    <scope>NUCLEOTIDE SEQUENCE [LARGE SCALE GENOMIC DNA]</scope>
    <source>
        <strain evidence="4">CCUG 62982</strain>
    </source>
</reference>
<dbReference type="Proteomes" id="UP001596977">
    <property type="component" value="Unassembled WGS sequence"/>
</dbReference>
<gene>
    <name evidence="3" type="ORF">ACFQ1E_07755</name>
</gene>
<feature type="transmembrane region" description="Helical" evidence="2">
    <location>
        <begin position="43"/>
        <end position="64"/>
    </location>
</feature>
<keyword evidence="4" id="KW-1185">Reference proteome</keyword>
<proteinExistence type="predicted"/>